<accession>A0ABR4EL91</accession>
<reference evidence="2 3" key="1">
    <citation type="submission" date="2024-03" db="EMBL/GenBank/DDBJ databases">
        <title>A high-quality draft genome sequence of Diaporthe vaccinii, a causative agent of upright dieback and viscid rot disease in cranberry plants.</title>
        <authorList>
            <person name="Sarrasin M."/>
            <person name="Lang B.F."/>
            <person name="Burger G."/>
        </authorList>
    </citation>
    <scope>NUCLEOTIDE SEQUENCE [LARGE SCALE GENOMIC DNA]</scope>
    <source>
        <strain evidence="2 3">IS7</strain>
    </source>
</reference>
<name>A0ABR4EL91_9PEZI</name>
<proteinExistence type="predicted"/>
<organism evidence="2 3">
    <name type="scientific">Diaporthe vaccinii</name>
    <dbReference type="NCBI Taxonomy" id="105482"/>
    <lineage>
        <taxon>Eukaryota</taxon>
        <taxon>Fungi</taxon>
        <taxon>Dikarya</taxon>
        <taxon>Ascomycota</taxon>
        <taxon>Pezizomycotina</taxon>
        <taxon>Sordariomycetes</taxon>
        <taxon>Sordariomycetidae</taxon>
        <taxon>Diaporthales</taxon>
        <taxon>Diaporthaceae</taxon>
        <taxon>Diaporthe</taxon>
        <taxon>Diaporthe eres species complex</taxon>
    </lineage>
</organism>
<gene>
    <name evidence="2" type="ORF">FJTKL_10079</name>
</gene>
<evidence type="ECO:0000313" key="3">
    <source>
        <dbReference type="Proteomes" id="UP001600888"/>
    </source>
</evidence>
<dbReference type="Proteomes" id="UP001600888">
    <property type="component" value="Unassembled WGS sequence"/>
</dbReference>
<feature type="compositionally biased region" description="Acidic residues" evidence="1">
    <location>
        <begin position="188"/>
        <end position="198"/>
    </location>
</feature>
<sequence length="236" mass="24476">MTSTKKPKAAPNPSPCGLSAREVEIAALAWKCLDTDINDIKASDSTIPSTPKSQHTHMHRTERVSSIEQGEDYCNAARKRNIVTDSSLASQPKQINNQKLAKLTNIPLPDSAGRAWRAVRAKIIAATVASDSAGPSTPATPATPATPDGGASAADPTSPSLVASKNKKAASASGKVAGRKRTMKEADGGDGGDGDKDEAEGGERPKKDAKRVKASRIVTTKEEPTAGAGEMEPGEV</sequence>
<dbReference type="EMBL" id="JBAWTH010000044">
    <property type="protein sequence ID" value="KAL2283186.1"/>
    <property type="molecule type" value="Genomic_DNA"/>
</dbReference>
<feature type="compositionally biased region" description="Low complexity" evidence="1">
    <location>
        <begin position="130"/>
        <end position="156"/>
    </location>
</feature>
<comment type="caution">
    <text evidence="2">The sequence shown here is derived from an EMBL/GenBank/DDBJ whole genome shotgun (WGS) entry which is preliminary data.</text>
</comment>
<dbReference type="EMBL" id="JBAWTH010000044">
    <property type="protein sequence ID" value="KAL2283183.1"/>
    <property type="molecule type" value="Genomic_DNA"/>
</dbReference>
<evidence type="ECO:0000313" key="2">
    <source>
        <dbReference type="EMBL" id="KAL2283183.1"/>
    </source>
</evidence>
<dbReference type="EMBL" id="JBAWTH010000044">
    <property type="protein sequence ID" value="KAL2283189.1"/>
    <property type="molecule type" value="Genomic_DNA"/>
</dbReference>
<protein>
    <submittedName>
        <fullName evidence="2">Uncharacterized protein</fullName>
    </submittedName>
</protein>
<keyword evidence="3" id="KW-1185">Reference proteome</keyword>
<feature type="compositionally biased region" description="Polar residues" evidence="1">
    <location>
        <begin position="43"/>
        <end position="53"/>
    </location>
</feature>
<feature type="region of interest" description="Disordered" evidence="1">
    <location>
        <begin position="130"/>
        <end position="236"/>
    </location>
</feature>
<evidence type="ECO:0000256" key="1">
    <source>
        <dbReference type="SAM" id="MobiDB-lite"/>
    </source>
</evidence>
<feature type="region of interest" description="Disordered" evidence="1">
    <location>
        <begin position="41"/>
        <end position="68"/>
    </location>
</feature>